<dbReference type="InterPro" id="IPR020829">
    <property type="entry name" value="GlycerAld_3-P_DH_cat"/>
</dbReference>
<evidence type="ECO:0000259" key="7">
    <source>
        <dbReference type="Pfam" id="PF02800"/>
    </source>
</evidence>
<dbReference type="InterPro" id="IPR020831">
    <property type="entry name" value="GlycerAld/Erythrose_P_DH"/>
</dbReference>
<reference evidence="8" key="1">
    <citation type="journal article" date="2023" name="bioRxiv">
        <title>Improved chromosome-level genome assembly for marigold (Tagetes erecta).</title>
        <authorList>
            <person name="Jiang F."/>
            <person name="Yuan L."/>
            <person name="Wang S."/>
            <person name="Wang H."/>
            <person name="Xu D."/>
            <person name="Wang A."/>
            <person name="Fan W."/>
        </authorList>
    </citation>
    <scope>NUCLEOTIDE SEQUENCE</scope>
    <source>
        <strain evidence="8">WSJ</strain>
        <tissue evidence="8">Leaf</tissue>
    </source>
</reference>
<gene>
    <name evidence="8" type="ORF">QVD17_07933</name>
</gene>
<comment type="similarity">
    <text evidence="2">Belongs to the glyceraldehyde-3-phosphate dehydrogenase family.</text>
</comment>
<name>A0AAD8KXG2_TARER</name>
<dbReference type="PANTHER" id="PTHR10836">
    <property type="entry name" value="GLYCERALDEHYDE 3-PHOSPHATE DEHYDROGENASE"/>
    <property type="match status" value="1"/>
</dbReference>
<organism evidence="8 9">
    <name type="scientific">Tagetes erecta</name>
    <name type="common">African marigold</name>
    <dbReference type="NCBI Taxonomy" id="13708"/>
    <lineage>
        <taxon>Eukaryota</taxon>
        <taxon>Viridiplantae</taxon>
        <taxon>Streptophyta</taxon>
        <taxon>Embryophyta</taxon>
        <taxon>Tracheophyta</taxon>
        <taxon>Spermatophyta</taxon>
        <taxon>Magnoliopsida</taxon>
        <taxon>eudicotyledons</taxon>
        <taxon>Gunneridae</taxon>
        <taxon>Pentapetalae</taxon>
        <taxon>asterids</taxon>
        <taxon>campanulids</taxon>
        <taxon>Asterales</taxon>
        <taxon>Asteraceae</taxon>
        <taxon>Asteroideae</taxon>
        <taxon>Heliantheae alliance</taxon>
        <taxon>Tageteae</taxon>
        <taxon>Tagetes</taxon>
    </lineage>
</organism>
<evidence type="ECO:0000256" key="1">
    <source>
        <dbReference type="ARBA" id="ARBA00004869"/>
    </source>
</evidence>
<keyword evidence="6" id="KW-0324">Glycolysis</keyword>
<accession>A0AAD8KXG2</accession>
<evidence type="ECO:0000256" key="5">
    <source>
        <dbReference type="ARBA" id="ARBA00023027"/>
    </source>
</evidence>
<evidence type="ECO:0000256" key="6">
    <source>
        <dbReference type="ARBA" id="ARBA00023152"/>
    </source>
</evidence>
<dbReference type="GO" id="GO:0004365">
    <property type="term" value="F:glyceraldehyde-3-phosphate dehydrogenase (NAD+) (phosphorylating) activity"/>
    <property type="evidence" value="ECO:0007669"/>
    <property type="project" value="UniProtKB-EC"/>
</dbReference>
<feature type="domain" description="Glyceraldehyde 3-phosphate dehydrogenase catalytic" evidence="7">
    <location>
        <begin position="78"/>
        <end position="189"/>
    </location>
</feature>
<evidence type="ECO:0000256" key="3">
    <source>
        <dbReference type="ARBA" id="ARBA00013119"/>
    </source>
</evidence>
<comment type="pathway">
    <text evidence="1">Carbohydrate degradation; glycolysis; pyruvate from D-glyceraldehyde 3-phosphate: step 1/5.</text>
</comment>
<dbReference type="GO" id="GO:0006096">
    <property type="term" value="P:glycolytic process"/>
    <property type="evidence" value="ECO:0007669"/>
    <property type="project" value="UniProtKB-KW"/>
</dbReference>
<dbReference type="Proteomes" id="UP001229421">
    <property type="component" value="Unassembled WGS sequence"/>
</dbReference>
<evidence type="ECO:0000313" key="8">
    <source>
        <dbReference type="EMBL" id="KAK1431474.1"/>
    </source>
</evidence>
<dbReference type="EC" id="1.2.1.12" evidence="3"/>
<evidence type="ECO:0000256" key="4">
    <source>
        <dbReference type="ARBA" id="ARBA00023002"/>
    </source>
</evidence>
<dbReference type="AlphaFoldDB" id="A0AAD8KXG2"/>
<evidence type="ECO:0000313" key="9">
    <source>
        <dbReference type="Proteomes" id="UP001229421"/>
    </source>
</evidence>
<dbReference type="GO" id="GO:0005829">
    <property type="term" value="C:cytosol"/>
    <property type="evidence" value="ECO:0007669"/>
    <property type="project" value="TreeGrafter"/>
</dbReference>
<comment type="caution">
    <text evidence="8">The sequence shown here is derived from an EMBL/GenBank/DDBJ whole genome shotgun (WGS) entry which is preliminary data.</text>
</comment>
<sequence length="192" mass="21426">MVFYCFLNYLEQEFGKKEKNNNKASTILECWGQNGNLVKVKLFLGIFCFIIDNFDIFFNRTICNVKQRLDLCAVGYPVATQKIVDVSSVKDWRGGRVACVNIIPSSTRDANAVGKVLFDVNGKLTKMAFPCTPVIDVSDVDLTVRLEKKATYEQESESKAKGVLGYVNQDVSTDFVGDSWSSIFDSTKSGLL</sequence>
<evidence type="ECO:0000256" key="2">
    <source>
        <dbReference type="ARBA" id="ARBA00007406"/>
    </source>
</evidence>
<keyword evidence="5" id="KW-0520">NAD</keyword>
<proteinExistence type="inferred from homology"/>
<dbReference type="PANTHER" id="PTHR10836:SF112">
    <property type="entry name" value="GLYCERALDEHYDE-3-PHOSPHATE DEHYDROGENASE GAPC1, CYTOSOLIC-RELATED"/>
    <property type="match status" value="1"/>
</dbReference>
<dbReference type="Pfam" id="PF02800">
    <property type="entry name" value="Gp_dh_C"/>
    <property type="match status" value="1"/>
</dbReference>
<keyword evidence="9" id="KW-1185">Reference proteome</keyword>
<dbReference type="Gene3D" id="3.30.360.10">
    <property type="entry name" value="Dihydrodipicolinate Reductase, domain 2"/>
    <property type="match status" value="1"/>
</dbReference>
<keyword evidence="4" id="KW-0560">Oxidoreductase</keyword>
<dbReference type="SUPFAM" id="SSF55347">
    <property type="entry name" value="Glyceraldehyde-3-phosphate dehydrogenase-like, C-terminal domain"/>
    <property type="match status" value="1"/>
</dbReference>
<protein>
    <recommendedName>
        <fullName evidence="3">glyceraldehyde-3-phosphate dehydrogenase (phosphorylating)</fullName>
        <ecNumber evidence="3">1.2.1.12</ecNumber>
    </recommendedName>
</protein>
<dbReference type="EMBL" id="JAUHHV010000002">
    <property type="protein sequence ID" value="KAK1431474.1"/>
    <property type="molecule type" value="Genomic_DNA"/>
</dbReference>